<keyword evidence="2" id="KW-0472">Membrane</keyword>
<feature type="region of interest" description="Disordered" evidence="1">
    <location>
        <begin position="65"/>
        <end position="86"/>
    </location>
</feature>
<reference evidence="4" key="1">
    <citation type="journal article" date="2019" name="bioRxiv">
        <title>The Genome of the Zebra Mussel, Dreissena polymorpha: A Resource for Invasive Species Research.</title>
        <authorList>
            <person name="McCartney M.A."/>
            <person name="Auch B."/>
            <person name="Kono T."/>
            <person name="Mallez S."/>
            <person name="Zhang Y."/>
            <person name="Obille A."/>
            <person name="Becker A."/>
            <person name="Abrahante J.E."/>
            <person name="Garbe J."/>
            <person name="Badalamenti J.P."/>
            <person name="Herman A."/>
            <person name="Mangelson H."/>
            <person name="Liachko I."/>
            <person name="Sullivan S."/>
            <person name="Sone E.D."/>
            <person name="Koren S."/>
            <person name="Silverstein K.A.T."/>
            <person name="Beckman K.B."/>
            <person name="Gohl D.M."/>
        </authorList>
    </citation>
    <scope>NUCLEOTIDE SEQUENCE</scope>
    <source>
        <strain evidence="4">Duluth1</strain>
        <tissue evidence="4">Whole animal</tissue>
    </source>
</reference>
<evidence type="ECO:0000256" key="1">
    <source>
        <dbReference type="SAM" id="MobiDB-lite"/>
    </source>
</evidence>
<dbReference type="PANTHER" id="PTHR10024">
    <property type="entry name" value="SYNAPTOTAGMIN"/>
    <property type="match status" value="1"/>
</dbReference>
<dbReference type="GO" id="GO:0001786">
    <property type="term" value="F:phosphatidylserine binding"/>
    <property type="evidence" value="ECO:0007669"/>
    <property type="project" value="TreeGrafter"/>
</dbReference>
<keyword evidence="2" id="KW-0812">Transmembrane</keyword>
<name>A0A9D4JS74_DREPO</name>
<feature type="domain" description="C2" evidence="3">
    <location>
        <begin position="157"/>
        <end position="295"/>
    </location>
</feature>
<reference evidence="4" key="2">
    <citation type="submission" date="2020-11" db="EMBL/GenBank/DDBJ databases">
        <authorList>
            <person name="McCartney M.A."/>
            <person name="Auch B."/>
            <person name="Kono T."/>
            <person name="Mallez S."/>
            <person name="Becker A."/>
            <person name="Gohl D.M."/>
            <person name="Silverstein K.A.T."/>
            <person name="Koren S."/>
            <person name="Bechman K.B."/>
            <person name="Herman A."/>
            <person name="Abrahante J.E."/>
            <person name="Garbe J."/>
        </authorList>
    </citation>
    <scope>NUCLEOTIDE SEQUENCE</scope>
    <source>
        <strain evidence="4">Duluth1</strain>
        <tissue evidence="4">Whole animal</tissue>
    </source>
</reference>
<proteinExistence type="predicted"/>
<dbReference type="AlphaFoldDB" id="A0A9D4JS74"/>
<organism evidence="4 5">
    <name type="scientific">Dreissena polymorpha</name>
    <name type="common">Zebra mussel</name>
    <name type="synonym">Mytilus polymorpha</name>
    <dbReference type="NCBI Taxonomy" id="45954"/>
    <lineage>
        <taxon>Eukaryota</taxon>
        <taxon>Metazoa</taxon>
        <taxon>Spiralia</taxon>
        <taxon>Lophotrochozoa</taxon>
        <taxon>Mollusca</taxon>
        <taxon>Bivalvia</taxon>
        <taxon>Autobranchia</taxon>
        <taxon>Heteroconchia</taxon>
        <taxon>Euheterodonta</taxon>
        <taxon>Imparidentia</taxon>
        <taxon>Neoheterodontei</taxon>
        <taxon>Myida</taxon>
        <taxon>Dreissenoidea</taxon>
        <taxon>Dreissenidae</taxon>
        <taxon>Dreissena</taxon>
    </lineage>
</organism>
<evidence type="ECO:0000313" key="4">
    <source>
        <dbReference type="EMBL" id="KAH3822336.1"/>
    </source>
</evidence>
<dbReference type="EMBL" id="JAIWYP010000005">
    <property type="protein sequence ID" value="KAH3822336.1"/>
    <property type="molecule type" value="Genomic_DNA"/>
</dbReference>
<dbReference type="GO" id="GO:0005544">
    <property type="term" value="F:calcium-dependent phospholipid binding"/>
    <property type="evidence" value="ECO:0007669"/>
    <property type="project" value="TreeGrafter"/>
</dbReference>
<evidence type="ECO:0000313" key="5">
    <source>
        <dbReference type="Proteomes" id="UP000828390"/>
    </source>
</evidence>
<feature type="compositionally biased region" description="Low complexity" evidence="1">
    <location>
        <begin position="68"/>
        <end position="86"/>
    </location>
</feature>
<dbReference type="GO" id="GO:0000149">
    <property type="term" value="F:SNARE binding"/>
    <property type="evidence" value="ECO:0007669"/>
    <property type="project" value="TreeGrafter"/>
</dbReference>
<accession>A0A9D4JS74</accession>
<dbReference type="GO" id="GO:0070382">
    <property type="term" value="C:exocytic vesicle"/>
    <property type="evidence" value="ECO:0007669"/>
    <property type="project" value="TreeGrafter"/>
</dbReference>
<sequence>MYIMTDPATDPNIEYIVITFWDKVAIVCGAAGLFFVLLTCMLCTLCPECFCPCYADKKNKKLRRDVTRAASQRSTSSRGSYGSTESDFVYGPSDVTDSGPIKWTPLDVIREQAGDWSSDASSGQDVILLDKNKKRIADLPNGVHNGDVNKHSGSSLQKGKIDFVLSYILSDEKLIVKIIEVQDLQLADGGELASPYVKIRIYRSPKAFFTFREVVRADAVISNLETEVRTRMKRPGDVMTYKESFEIALEAEALRFTTVRLLLCDMDKLSRHVTLGETSVILKKEKLHTVHELAYSKDLMTPVKEPVGRVTVGLSYLPTSEKLYLTLECLQDLKIMDKVTGAT</sequence>
<evidence type="ECO:0000259" key="3">
    <source>
        <dbReference type="PROSITE" id="PS50004"/>
    </source>
</evidence>
<evidence type="ECO:0000256" key="2">
    <source>
        <dbReference type="SAM" id="Phobius"/>
    </source>
</evidence>
<keyword evidence="5" id="KW-1185">Reference proteome</keyword>
<dbReference type="PROSITE" id="PS50004">
    <property type="entry name" value="C2"/>
    <property type="match status" value="1"/>
</dbReference>
<keyword evidence="2" id="KW-1133">Transmembrane helix</keyword>
<dbReference type="InterPro" id="IPR000008">
    <property type="entry name" value="C2_dom"/>
</dbReference>
<dbReference type="SUPFAM" id="SSF49562">
    <property type="entry name" value="C2 domain (Calcium/lipid-binding domain, CaLB)"/>
    <property type="match status" value="1"/>
</dbReference>
<dbReference type="Pfam" id="PF00168">
    <property type="entry name" value="C2"/>
    <property type="match status" value="1"/>
</dbReference>
<dbReference type="GO" id="GO:0017156">
    <property type="term" value="P:calcium-ion regulated exocytosis"/>
    <property type="evidence" value="ECO:0007669"/>
    <property type="project" value="TreeGrafter"/>
</dbReference>
<dbReference type="GO" id="GO:0005509">
    <property type="term" value="F:calcium ion binding"/>
    <property type="evidence" value="ECO:0007669"/>
    <property type="project" value="TreeGrafter"/>
</dbReference>
<feature type="transmembrane region" description="Helical" evidence="2">
    <location>
        <begin position="24"/>
        <end position="55"/>
    </location>
</feature>
<dbReference type="GO" id="GO:0030276">
    <property type="term" value="F:clathrin binding"/>
    <property type="evidence" value="ECO:0007669"/>
    <property type="project" value="TreeGrafter"/>
</dbReference>
<comment type="caution">
    <text evidence="4">The sequence shown here is derived from an EMBL/GenBank/DDBJ whole genome shotgun (WGS) entry which is preliminary data.</text>
</comment>
<feature type="non-terminal residue" evidence="4">
    <location>
        <position position="343"/>
    </location>
</feature>
<gene>
    <name evidence="4" type="ORF">DPMN_124113</name>
</gene>
<protein>
    <recommendedName>
        <fullName evidence="3">C2 domain-containing protein</fullName>
    </recommendedName>
</protein>
<dbReference type="GO" id="GO:0005886">
    <property type="term" value="C:plasma membrane"/>
    <property type="evidence" value="ECO:0007669"/>
    <property type="project" value="TreeGrafter"/>
</dbReference>
<dbReference type="Proteomes" id="UP000828390">
    <property type="component" value="Unassembled WGS sequence"/>
</dbReference>
<dbReference type="InterPro" id="IPR035892">
    <property type="entry name" value="C2_domain_sf"/>
</dbReference>
<dbReference type="Gene3D" id="2.60.40.150">
    <property type="entry name" value="C2 domain"/>
    <property type="match status" value="1"/>
</dbReference>